<reference evidence="3 4" key="1">
    <citation type="journal article" date="2016" name="Nat. Commun.">
        <title>Thousands of microbial genomes shed light on interconnected biogeochemical processes in an aquifer system.</title>
        <authorList>
            <person name="Anantharaman K."/>
            <person name="Brown C.T."/>
            <person name="Hug L.A."/>
            <person name="Sharon I."/>
            <person name="Castelle C.J."/>
            <person name="Probst A.J."/>
            <person name="Thomas B.C."/>
            <person name="Singh A."/>
            <person name="Wilkins M.J."/>
            <person name="Karaoz U."/>
            <person name="Brodie E.L."/>
            <person name="Williams K.H."/>
            <person name="Hubbard S.S."/>
            <person name="Banfield J.F."/>
        </authorList>
    </citation>
    <scope>NUCLEOTIDE SEQUENCE [LARGE SCALE GENOMIC DNA]</scope>
</reference>
<evidence type="ECO:0000313" key="4">
    <source>
        <dbReference type="Proteomes" id="UP000177269"/>
    </source>
</evidence>
<keyword evidence="2" id="KW-0812">Transmembrane</keyword>
<evidence type="ECO:0000256" key="1">
    <source>
        <dbReference type="SAM" id="MobiDB-lite"/>
    </source>
</evidence>
<feature type="transmembrane region" description="Helical" evidence="2">
    <location>
        <begin position="28"/>
        <end position="50"/>
    </location>
</feature>
<proteinExistence type="predicted"/>
<keyword evidence="2" id="KW-1133">Transmembrane helix</keyword>
<keyword evidence="2" id="KW-0472">Membrane</keyword>
<dbReference type="EMBL" id="MHSK01000022">
    <property type="protein sequence ID" value="OHA41954.1"/>
    <property type="molecule type" value="Genomic_DNA"/>
</dbReference>
<dbReference type="Proteomes" id="UP000177269">
    <property type="component" value="Unassembled WGS sequence"/>
</dbReference>
<sequence length="194" mass="21647">MWNGLKKPKHVNLSIVTMNRSRISNTEWGILMGVMILIDITQVILDIFLIGLILNRFIDIIVGMALPFYLYMRGVKMTAKKIWSMVGSFGLEFSGIGDVLPLWTLDVALIMTWEKAEEKVEGSGLGAAAKTISTRRTKKIPPIINRQIPPAPSRIVEREREEAPESANLVDLRNNKKTDRGSPASVASSTRKDV</sequence>
<evidence type="ECO:0000256" key="2">
    <source>
        <dbReference type="SAM" id="Phobius"/>
    </source>
</evidence>
<feature type="transmembrane region" description="Helical" evidence="2">
    <location>
        <begin position="56"/>
        <end position="72"/>
    </location>
</feature>
<accession>A0A1G2P0T9</accession>
<organism evidence="3 4">
    <name type="scientific">Candidatus Taylorbacteria bacterium RIFCSPLOWO2_12_FULL_43_20</name>
    <dbReference type="NCBI Taxonomy" id="1802332"/>
    <lineage>
        <taxon>Bacteria</taxon>
        <taxon>Candidatus Tayloriibacteriota</taxon>
    </lineage>
</organism>
<feature type="region of interest" description="Disordered" evidence="1">
    <location>
        <begin position="152"/>
        <end position="194"/>
    </location>
</feature>
<evidence type="ECO:0000313" key="3">
    <source>
        <dbReference type="EMBL" id="OHA41954.1"/>
    </source>
</evidence>
<name>A0A1G2P0T9_9BACT</name>
<gene>
    <name evidence="3" type="ORF">A3G52_00615</name>
</gene>
<dbReference type="AlphaFoldDB" id="A0A1G2P0T9"/>
<feature type="compositionally biased region" description="Polar residues" evidence="1">
    <location>
        <begin position="185"/>
        <end position="194"/>
    </location>
</feature>
<comment type="caution">
    <text evidence="3">The sequence shown here is derived from an EMBL/GenBank/DDBJ whole genome shotgun (WGS) entry which is preliminary data.</text>
</comment>
<protein>
    <submittedName>
        <fullName evidence="3">Uncharacterized protein</fullName>
    </submittedName>
</protein>